<dbReference type="PANTHER" id="PTHR43767">
    <property type="entry name" value="LONG-CHAIN-FATTY-ACID--COA LIGASE"/>
    <property type="match status" value="1"/>
</dbReference>
<dbReference type="PROSITE" id="PS00455">
    <property type="entry name" value="AMP_BINDING"/>
    <property type="match status" value="1"/>
</dbReference>
<dbReference type="RefSeq" id="WP_345353569.1">
    <property type="nucleotide sequence ID" value="NZ_BAABFB010000096.1"/>
</dbReference>
<dbReference type="Gene3D" id="3.30.300.30">
    <property type="match status" value="1"/>
</dbReference>
<keyword evidence="4" id="KW-1185">Reference proteome</keyword>
<dbReference type="Proteomes" id="UP001501183">
    <property type="component" value="Unassembled WGS sequence"/>
</dbReference>
<dbReference type="InterPro" id="IPR050237">
    <property type="entry name" value="ATP-dep_AMP-bd_enzyme"/>
</dbReference>
<dbReference type="Gene3D" id="3.40.50.12780">
    <property type="entry name" value="N-terminal domain of ligase-like"/>
    <property type="match status" value="1"/>
</dbReference>
<protein>
    <submittedName>
        <fullName evidence="3">ATP-dependent acyl-CoA ligase</fullName>
    </submittedName>
</protein>
<keyword evidence="3" id="KW-0436">Ligase</keyword>
<organism evidence="3 4">
    <name type="scientific">Rhodococcus olei</name>
    <dbReference type="NCBI Taxonomy" id="2161675"/>
    <lineage>
        <taxon>Bacteria</taxon>
        <taxon>Bacillati</taxon>
        <taxon>Actinomycetota</taxon>
        <taxon>Actinomycetes</taxon>
        <taxon>Mycobacteriales</taxon>
        <taxon>Nocardiaceae</taxon>
        <taxon>Rhodococcus</taxon>
    </lineage>
</organism>
<dbReference type="PANTHER" id="PTHR43767:SF1">
    <property type="entry name" value="NONRIBOSOMAL PEPTIDE SYNTHASE PES1 (EUROFUNG)-RELATED"/>
    <property type="match status" value="1"/>
</dbReference>
<gene>
    <name evidence="3" type="ORF">GCM10023094_56320</name>
</gene>
<dbReference type="GO" id="GO:0016874">
    <property type="term" value="F:ligase activity"/>
    <property type="evidence" value="ECO:0007669"/>
    <property type="project" value="UniProtKB-KW"/>
</dbReference>
<dbReference type="InterPro" id="IPR042099">
    <property type="entry name" value="ANL_N_sf"/>
</dbReference>
<dbReference type="InterPro" id="IPR045851">
    <property type="entry name" value="AMP-bd_C_sf"/>
</dbReference>
<feature type="domain" description="AMP-dependent synthetase/ligase" evidence="1">
    <location>
        <begin position="27"/>
        <end position="391"/>
    </location>
</feature>
<name>A0ABP8PQZ9_9NOCA</name>
<sequence>MTGLAILHDRQSREYVDGGDTLMHALDRAVAARGDEIFLDFAGRTFTYRQTKERAVELARGLRSLGVGAGDRVVTQLRNSEDVIFSWFGTNLLGAVWVPVNTAYRGEFLRHQIADSGAEVVICETEYTDGLLSVALPDVRAILVRGAASEWSDGRVHSLDSYRIRIADGDPVEHAAKPSDLTCLLYTSGTTGPSKGCMMSTNYLCNMGYHSNTAVPPLPNERNWTCNPMFHMSALGGIVATLLNQGSISIVEQFSVSSFWSEIERSGATTALLLGPAFNWLANADDTPEMLRCVGQLRAVTGYVAPEVAQVWRTRFGVKHMNRYAYGQTEGVWLTVTPAEDTDLPAGCVGRICEDFDIRAVDDNDVLLPDGQPGEIVFRPKRPNVMFTGYWKRPDETAKVWRNLWMHTGDIGFIQNGYLFFVDRKKDYLRSRGENISSFEVERTYQQHPSVSEAAVYAVGEGVSEGEIKVSVVLRDGASLSCEELCTWSIEHLPYFAVPRYFEIRDELIKTPTGKIQKFNLRAEGISESTWDRVAAGITVRRR</sequence>
<dbReference type="EMBL" id="BAABFB010000096">
    <property type="protein sequence ID" value="GAA4491681.1"/>
    <property type="molecule type" value="Genomic_DNA"/>
</dbReference>
<accession>A0ABP8PQZ9</accession>
<evidence type="ECO:0000259" key="2">
    <source>
        <dbReference type="Pfam" id="PF13193"/>
    </source>
</evidence>
<dbReference type="SUPFAM" id="SSF56801">
    <property type="entry name" value="Acetyl-CoA synthetase-like"/>
    <property type="match status" value="1"/>
</dbReference>
<reference evidence="4" key="1">
    <citation type="journal article" date="2019" name="Int. J. Syst. Evol. Microbiol.">
        <title>The Global Catalogue of Microorganisms (GCM) 10K type strain sequencing project: providing services to taxonomists for standard genome sequencing and annotation.</title>
        <authorList>
            <consortium name="The Broad Institute Genomics Platform"/>
            <consortium name="The Broad Institute Genome Sequencing Center for Infectious Disease"/>
            <person name="Wu L."/>
            <person name="Ma J."/>
        </authorList>
    </citation>
    <scope>NUCLEOTIDE SEQUENCE [LARGE SCALE GENOMIC DNA]</scope>
    <source>
        <strain evidence="4">JCM 32206</strain>
    </source>
</reference>
<comment type="caution">
    <text evidence="3">The sequence shown here is derived from an EMBL/GenBank/DDBJ whole genome shotgun (WGS) entry which is preliminary data.</text>
</comment>
<evidence type="ECO:0000259" key="1">
    <source>
        <dbReference type="Pfam" id="PF00501"/>
    </source>
</evidence>
<dbReference type="InterPro" id="IPR020845">
    <property type="entry name" value="AMP-binding_CS"/>
</dbReference>
<dbReference type="Pfam" id="PF13193">
    <property type="entry name" value="AMP-binding_C"/>
    <property type="match status" value="1"/>
</dbReference>
<evidence type="ECO:0000313" key="3">
    <source>
        <dbReference type="EMBL" id="GAA4491681.1"/>
    </source>
</evidence>
<dbReference type="InterPro" id="IPR025110">
    <property type="entry name" value="AMP-bd_C"/>
</dbReference>
<dbReference type="InterPro" id="IPR000873">
    <property type="entry name" value="AMP-dep_synth/lig_dom"/>
</dbReference>
<feature type="domain" description="AMP-binding enzyme C-terminal" evidence="2">
    <location>
        <begin position="440"/>
        <end position="515"/>
    </location>
</feature>
<evidence type="ECO:0000313" key="4">
    <source>
        <dbReference type="Proteomes" id="UP001501183"/>
    </source>
</evidence>
<dbReference type="Pfam" id="PF00501">
    <property type="entry name" value="AMP-binding"/>
    <property type="match status" value="1"/>
</dbReference>
<proteinExistence type="predicted"/>